<comment type="caution">
    <text evidence="2">The sequence shown here is derived from an EMBL/GenBank/DDBJ whole genome shotgun (WGS) entry which is preliminary data.</text>
</comment>
<evidence type="ECO:0000313" key="2">
    <source>
        <dbReference type="EMBL" id="MFK7000051.1"/>
    </source>
</evidence>
<gene>
    <name evidence="2" type="ORF">V3I07_03975</name>
</gene>
<accession>A0ABW8P686</accession>
<name>A0ABW8P686_9FLAO</name>
<feature type="compositionally biased region" description="Low complexity" evidence="1">
    <location>
        <begin position="1"/>
        <end position="11"/>
    </location>
</feature>
<dbReference type="GeneID" id="96799637"/>
<organism evidence="2 3">
    <name type="scientific">Flavobacterium oreochromis</name>
    <dbReference type="NCBI Taxonomy" id="2906078"/>
    <lineage>
        <taxon>Bacteria</taxon>
        <taxon>Pseudomonadati</taxon>
        <taxon>Bacteroidota</taxon>
        <taxon>Flavobacteriia</taxon>
        <taxon>Flavobacteriales</taxon>
        <taxon>Flavobacteriaceae</taxon>
        <taxon>Flavobacterium</taxon>
    </lineage>
</organism>
<dbReference type="EMBL" id="JAZGZP010000005">
    <property type="protein sequence ID" value="MFK7000051.1"/>
    <property type="molecule type" value="Genomic_DNA"/>
</dbReference>
<proteinExistence type="predicted"/>
<protein>
    <submittedName>
        <fullName evidence="2">DNA polymerase III subunit gamma/tau</fullName>
    </submittedName>
</protein>
<dbReference type="Proteomes" id="UP001621706">
    <property type="component" value="Unassembled WGS sequence"/>
</dbReference>
<reference evidence="2 3" key="1">
    <citation type="submission" date="2024-02" db="EMBL/GenBank/DDBJ databases">
        <title>Comparative Genomic Analysis of Flavobacterium Species Causing Columnaris Disease of Freshwater Fish in Thailand: Insights into Virulence and Resistance Mechanisms.</title>
        <authorList>
            <person name="Nguyen D."/>
            <person name="Chokmangmeepisarn P."/>
            <person name="Khianchaikhan K."/>
            <person name="Morishita M."/>
            <person name="Bunnoy A."/>
            <person name="Rodkhum C."/>
        </authorList>
    </citation>
    <scope>NUCLEOTIDE SEQUENCE [LARGE SCALE GENOMIC DNA]</scope>
    <source>
        <strain evidence="2 3">CNRT2201</strain>
    </source>
</reference>
<dbReference type="RefSeq" id="WP_235819385.1">
    <property type="nucleotide sequence ID" value="NZ_CP067377.1"/>
</dbReference>
<sequence>MVVPQQSQVSSEVKDTTNETKVVAKIEPKPEPSQNIGPKVSSLSLSSIRIKKELEAQLKPEQKHHDELPVEPFTETEMLEQWLKYAQKLGNKGYKILESLMLINDPVLEGTTIIHELPNESSKIDFEGEKHDLLGYLRGKLHNHTINLEIRLNETIETKKAFTAEEKYQLMRDINPALDVLRKLFDLDV</sequence>
<keyword evidence="3" id="KW-1185">Reference proteome</keyword>
<evidence type="ECO:0000313" key="3">
    <source>
        <dbReference type="Proteomes" id="UP001621706"/>
    </source>
</evidence>
<evidence type="ECO:0000256" key="1">
    <source>
        <dbReference type="SAM" id="MobiDB-lite"/>
    </source>
</evidence>
<feature type="compositionally biased region" description="Basic and acidic residues" evidence="1">
    <location>
        <begin position="12"/>
        <end position="21"/>
    </location>
</feature>
<feature type="region of interest" description="Disordered" evidence="1">
    <location>
        <begin position="1"/>
        <end position="21"/>
    </location>
</feature>